<organism evidence="1 2">
    <name type="scientific">Cinara cedri</name>
    <dbReference type="NCBI Taxonomy" id="506608"/>
    <lineage>
        <taxon>Eukaryota</taxon>
        <taxon>Metazoa</taxon>
        <taxon>Ecdysozoa</taxon>
        <taxon>Arthropoda</taxon>
        <taxon>Hexapoda</taxon>
        <taxon>Insecta</taxon>
        <taxon>Pterygota</taxon>
        <taxon>Neoptera</taxon>
        <taxon>Paraneoptera</taxon>
        <taxon>Hemiptera</taxon>
        <taxon>Sternorrhyncha</taxon>
        <taxon>Aphidomorpha</taxon>
        <taxon>Aphidoidea</taxon>
        <taxon>Aphididae</taxon>
        <taxon>Lachninae</taxon>
        <taxon>Cinara</taxon>
    </lineage>
</organism>
<gene>
    <name evidence="1" type="ORF">CINCED_3A019706</name>
</gene>
<evidence type="ECO:0000313" key="1">
    <source>
        <dbReference type="EMBL" id="VVC43066.1"/>
    </source>
</evidence>
<dbReference type="PANTHER" id="PTHR45913:SF22">
    <property type="entry name" value="SCAN BOX DOMAIN-CONTAINING PROTEIN"/>
    <property type="match status" value="1"/>
</dbReference>
<reference evidence="1 2" key="1">
    <citation type="submission" date="2019-08" db="EMBL/GenBank/DDBJ databases">
        <authorList>
            <person name="Alioto T."/>
            <person name="Alioto T."/>
            <person name="Gomez Garrido J."/>
        </authorList>
    </citation>
    <scope>NUCLEOTIDE SEQUENCE [LARGE SCALE GENOMIC DNA]</scope>
</reference>
<dbReference type="EMBL" id="CABPRJ010002367">
    <property type="protein sequence ID" value="VVC43066.1"/>
    <property type="molecule type" value="Genomic_DNA"/>
</dbReference>
<dbReference type="AlphaFoldDB" id="A0A5E4NIS8"/>
<name>A0A5E4NIS8_9HEMI</name>
<dbReference type="Proteomes" id="UP000325440">
    <property type="component" value="Unassembled WGS sequence"/>
</dbReference>
<sequence>MEEKNDEDLMTYCQHLEALHSDFNKRFEDILKMDILKWVLDPFSNTETIDSAKLEEELIEVTTNKELKLKFKEAIVQTFLIAFPSSYLVERGFSAVTNLFTKKRQRLQITNRGDLRILLTKIEPNINELLVKHQPHPSH</sequence>
<dbReference type="OrthoDB" id="6587173at2759"/>
<protein>
    <recommendedName>
        <fullName evidence="3">HAT, C-terminal dimerisation domain</fullName>
    </recommendedName>
</protein>
<keyword evidence="2" id="KW-1185">Reference proteome</keyword>
<dbReference type="PANTHER" id="PTHR45913">
    <property type="entry name" value="EPM2A-INTERACTING PROTEIN 1"/>
    <property type="match status" value="1"/>
</dbReference>
<evidence type="ECO:0008006" key="3">
    <source>
        <dbReference type="Google" id="ProtNLM"/>
    </source>
</evidence>
<evidence type="ECO:0000313" key="2">
    <source>
        <dbReference type="Proteomes" id="UP000325440"/>
    </source>
</evidence>
<proteinExistence type="predicted"/>
<accession>A0A5E4NIS8</accession>